<accession>A0A292ZC53</accession>
<keyword evidence="1" id="KW-0812">Transmembrane</keyword>
<feature type="transmembrane region" description="Helical" evidence="1">
    <location>
        <begin position="14"/>
        <end position="34"/>
    </location>
</feature>
<evidence type="ECO:0000256" key="1">
    <source>
        <dbReference type="SAM" id="Phobius"/>
    </source>
</evidence>
<organism evidence="2 3">
    <name type="scientific">Sphingobium fuliginis (strain ATCC 27551)</name>
    <dbReference type="NCBI Taxonomy" id="336203"/>
    <lineage>
        <taxon>Bacteria</taxon>
        <taxon>Pseudomonadati</taxon>
        <taxon>Pseudomonadota</taxon>
        <taxon>Alphaproteobacteria</taxon>
        <taxon>Sphingomonadales</taxon>
        <taxon>Sphingomonadaceae</taxon>
        <taxon>Sphingobium</taxon>
    </lineage>
</organism>
<sequence length="128" mass="13707">MADTTLLQSFNRPLALRLGAVLLAVCLLLWGAWVSREVARPREQIVTVRLSETIARFVDAEARSGKAPEDGQARTLAYLQAAEAAVGEMGSNGRVVLVAEAVLAGDVPDATAELEQRVAAKLGREKRP</sequence>
<dbReference type="InterPro" id="IPR014115">
    <property type="entry name" value="TrbI_Ftype"/>
</dbReference>
<proteinExistence type="predicted"/>
<reference evidence="2 3" key="2">
    <citation type="journal article" date="2013" name="Environ. Sci. Technol.">
        <title>The 4-tert-butylphenol-utilizing bacterium Sphingobium fuliginis OMI can degrade bisphenols via phenolic ring hydroxylation and meta-cleavage pathway.</title>
        <authorList>
            <person name="Ogata Y."/>
            <person name="Goda S."/>
            <person name="Toyama T."/>
            <person name="Sei K."/>
            <person name="Ike M."/>
        </authorList>
    </citation>
    <scope>NUCLEOTIDE SEQUENCE [LARGE SCALE GENOMIC DNA]</scope>
    <source>
        <strain evidence="2 3">OMI</strain>
    </source>
</reference>
<protein>
    <submittedName>
        <fullName evidence="2">Conjugative transfer protein</fullName>
    </submittedName>
</protein>
<evidence type="ECO:0000313" key="2">
    <source>
        <dbReference type="EMBL" id="GAY20429.1"/>
    </source>
</evidence>
<dbReference type="RefSeq" id="WP_099185475.1">
    <property type="nucleotide sequence ID" value="NZ_BEWI01000030.1"/>
</dbReference>
<dbReference type="EMBL" id="BEWI01000030">
    <property type="protein sequence ID" value="GAY20429.1"/>
    <property type="molecule type" value="Genomic_DNA"/>
</dbReference>
<keyword evidence="1" id="KW-0472">Membrane</keyword>
<gene>
    <name evidence="2" type="ORF">SFOMI_0953</name>
</gene>
<dbReference type="Proteomes" id="UP000221538">
    <property type="component" value="Unassembled WGS sequence"/>
</dbReference>
<keyword evidence="1" id="KW-1133">Transmembrane helix</keyword>
<name>A0A292ZC53_SPHSA</name>
<dbReference type="Pfam" id="PF09677">
    <property type="entry name" value="TrbI_Ftype"/>
    <property type="match status" value="1"/>
</dbReference>
<comment type="caution">
    <text evidence="2">The sequence shown here is derived from an EMBL/GenBank/DDBJ whole genome shotgun (WGS) entry which is preliminary data.</text>
</comment>
<reference evidence="2 3" key="1">
    <citation type="journal article" date="2013" name="Biodegradation">
        <title>Occurrence of 4-tert-butylphenol (4-t-BP) biodegradation in an aquatic sample caused by the presence of Spirodela polyrrhiza and isolation of a 4-t-BP-utilizing bacterium.</title>
        <authorList>
            <person name="Ogata Y."/>
            <person name="Toyama T."/>
            <person name="Yu N."/>
            <person name="Wang X."/>
            <person name="Sei K."/>
            <person name="Ike M."/>
        </authorList>
    </citation>
    <scope>NUCLEOTIDE SEQUENCE [LARGE SCALE GENOMIC DNA]</scope>
    <source>
        <strain evidence="2 3">OMI</strain>
    </source>
</reference>
<evidence type="ECO:0000313" key="3">
    <source>
        <dbReference type="Proteomes" id="UP000221538"/>
    </source>
</evidence>
<dbReference type="AlphaFoldDB" id="A0A292ZC53"/>